<dbReference type="GO" id="GO:0005096">
    <property type="term" value="F:GTPase activator activity"/>
    <property type="evidence" value="ECO:0007669"/>
    <property type="project" value="UniProtKB-KW"/>
</dbReference>
<dbReference type="PANTHER" id="PTHR10194">
    <property type="entry name" value="RAS GTPASE-ACTIVATING PROTEINS"/>
    <property type="match status" value="1"/>
</dbReference>
<evidence type="ECO:0000313" key="2">
    <source>
        <dbReference type="EMBL" id="CAB4044313.1"/>
    </source>
</evidence>
<evidence type="ECO:0000256" key="1">
    <source>
        <dbReference type="ARBA" id="ARBA00022468"/>
    </source>
</evidence>
<dbReference type="EMBL" id="CACRXK020034537">
    <property type="protein sequence ID" value="CAB4044313.1"/>
    <property type="molecule type" value="Genomic_DNA"/>
</dbReference>
<dbReference type="Gene3D" id="1.10.506.10">
    <property type="entry name" value="GTPase Activation - p120gap, domain 1"/>
    <property type="match status" value="1"/>
</dbReference>
<sequence length="65" mass="7236">MVAVPYVQLTLRDVVVRIMECKHSCEINPARLGKDENAVGNLTSLIEFLDEALDSIIHSCDHCPL</sequence>
<organism evidence="2 3">
    <name type="scientific">Paramuricea clavata</name>
    <name type="common">Red gorgonian</name>
    <name type="synonym">Violescent sea-whip</name>
    <dbReference type="NCBI Taxonomy" id="317549"/>
    <lineage>
        <taxon>Eukaryota</taxon>
        <taxon>Metazoa</taxon>
        <taxon>Cnidaria</taxon>
        <taxon>Anthozoa</taxon>
        <taxon>Octocorallia</taxon>
        <taxon>Malacalcyonacea</taxon>
        <taxon>Plexauridae</taxon>
        <taxon>Paramuricea</taxon>
    </lineage>
</organism>
<dbReference type="InterPro" id="IPR008936">
    <property type="entry name" value="Rho_GTPase_activation_prot"/>
</dbReference>
<dbReference type="OrthoDB" id="1562946at2759"/>
<dbReference type="PANTHER" id="PTHR10194:SF146">
    <property type="entry name" value="RAS GTPASE-ACTIVATING PROTEIN 1"/>
    <property type="match status" value="1"/>
</dbReference>
<dbReference type="InterPro" id="IPR001936">
    <property type="entry name" value="RasGAP_dom"/>
</dbReference>
<comment type="caution">
    <text evidence="2">The sequence shown here is derived from an EMBL/GenBank/DDBJ whole genome shotgun (WGS) entry which is preliminary data.</text>
</comment>
<dbReference type="SUPFAM" id="SSF48350">
    <property type="entry name" value="GTPase activation domain, GAP"/>
    <property type="match status" value="1"/>
</dbReference>
<protein>
    <submittedName>
        <fullName evidence="2">Ras GTPase-activating 1-like</fullName>
    </submittedName>
</protein>
<dbReference type="InterPro" id="IPR039360">
    <property type="entry name" value="Ras_GTPase"/>
</dbReference>
<keyword evidence="3" id="KW-1185">Reference proteome</keyword>
<dbReference type="PROSITE" id="PS50018">
    <property type="entry name" value="RAS_GTPASE_ACTIV_2"/>
    <property type="match status" value="1"/>
</dbReference>
<name>A0A6S7LUJ0_PARCT</name>
<accession>A0A6S7LUJ0</accession>
<dbReference type="Proteomes" id="UP001152795">
    <property type="component" value="Unassembled WGS sequence"/>
</dbReference>
<evidence type="ECO:0000313" key="3">
    <source>
        <dbReference type="Proteomes" id="UP001152795"/>
    </source>
</evidence>
<proteinExistence type="predicted"/>
<reference evidence="2" key="1">
    <citation type="submission" date="2020-04" db="EMBL/GenBank/DDBJ databases">
        <authorList>
            <person name="Alioto T."/>
            <person name="Alioto T."/>
            <person name="Gomez Garrido J."/>
        </authorList>
    </citation>
    <scope>NUCLEOTIDE SEQUENCE</scope>
    <source>
        <strain evidence="2">A484AB</strain>
    </source>
</reference>
<keyword evidence="1" id="KW-0343">GTPase activation</keyword>
<dbReference type="AlphaFoldDB" id="A0A6S7LUJ0"/>
<gene>
    <name evidence="2" type="ORF">PACLA_8A005916</name>
</gene>